<feature type="compositionally biased region" description="Polar residues" evidence="1">
    <location>
        <begin position="62"/>
        <end position="74"/>
    </location>
</feature>
<accession>A0ABR4HZM4</accession>
<evidence type="ECO:0000256" key="1">
    <source>
        <dbReference type="SAM" id="MobiDB-lite"/>
    </source>
</evidence>
<dbReference type="Proteomes" id="UP001610335">
    <property type="component" value="Unassembled WGS sequence"/>
</dbReference>
<reference evidence="2 3" key="1">
    <citation type="submission" date="2024-07" db="EMBL/GenBank/DDBJ databases">
        <title>Section-level genome sequencing and comparative genomics of Aspergillus sections Usti and Cavernicolus.</title>
        <authorList>
            <consortium name="Lawrence Berkeley National Laboratory"/>
            <person name="Nybo J.L."/>
            <person name="Vesth T.C."/>
            <person name="Theobald S."/>
            <person name="Frisvad J.C."/>
            <person name="Larsen T.O."/>
            <person name="Kjaerboelling I."/>
            <person name="Rothschild-Mancinelli K."/>
            <person name="Lyhne E.K."/>
            <person name="Kogle M.E."/>
            <person name="Barry K."/>
            <person name="Clum A."/>
            <person name="Na H."/>
            <person name="Ledsgaard L."/>
            <person name="Lin J."/>
            <person name="Lipzen A."/>
            <person name="Kuo A."/>
            <person name="Riley R."/>
            <person name="Mondo S."/>
            <person name="LaButti K."/>
            <person name="Haridas S."/>
            <person name="Pangalinan J."/>
            <person name="Salamov A.A."/>
            <person name="Simmons B.A."/>
            <person name="Magnuson J.K."/>
            <person name="Chen J."/>
            <person name="Drula E."/>
            <person name="Henrissat B."/>
            <person name="Wiebenga A."/>
            <person name="Lubbers R.J."/>
            <person name="Gomes A.C."/>
            <person name="Makela M.R."/>
            <person name="Stajich J."/>
            <person name="Grigoriev I.V."/>
            <person name="Mortensen U.H."/>
            <person name="De vries R.P."/>
            <person name="Baker S.E."/>
            <person name="Andersen M.R."/>
        </authorList>
    </citation>
    <scope>NUCLEOTIDE SEQUENCE [LARGE SCALE GENOMIC DNA]</scope>
    <source>
        <strain evidence="2 3">CBS 600.67</strain>
    </source>
</reference>
<sequence>MPMAWTPETNAKLFVGVLELLKNHNVKLDHDWLADYMGPGCTWKAIERQITKLRKQAAQDVPTGSASAPSTPMATPTKRRVGPLSKTATPTKKAKAVPKDETDVDADVDAEAGVDDEKISVLKQIKKEMKALGH</sequence>
<comment type="caution">
    <text evidence="2">The sequence shown here is derived from an EMBL/GenBank/DDBJ whole genome shotgun (WGS) entry which is preliminary data.</text>
</comment>
<organism evidence="2 3">
    <name type="scientific">Aspergillus cavernicola</name>
    <dbReference type="NCBI Taxonomy" id="176166"/>
    <lineage>
        <taxon>Eukaryota</taxon>
        <taxon>Fungi</taxon>
        <taxon>Dikarya</taxon>
        <taxon>Ascomycota</taxon>
        <taxon>Pezizomycotina</taxon>
        <taxon>Eurotiomycetes</taxon>
        <taxon>Eurotiomycetidae</taxon>
        <taxon>Eurotiales</taxon>
        <taxon>Aspergillaceae</taxon>
        <taxon>Aspergillus</taxon>
        <taxon>Aspergillus subgen. Nidulantes</taxon>
    </lineage>
</organism>
<evidence type="ECO:0000313" key="3">
    <source>
        <dbReference type="Proteomes" id="UP001610335"/>
    </source>
</evidence>
<dbReference type="EMBL" id="JBFXLS010000067">
    <property type="protein sequence ID" value="KAL2820936.1"/>
    <property type="molecule type" value="Genomic_DNA"/>
</dbReference>
<evidence type="ECO:0000313" key="2">
    <source>
        <dbReference type="EMBL" id="KAL2820936.1"/>
    </source>
</evidence>
<keyword evidence="3" id="KW-1185">Reference proteome</keyword>
<feature type="region of interest" description="Disordered" evidence="1">
    <location>
        <begin position="56"/>
        <end position="111"/>
    </location>
</feature>
<feature type="compositionally biased region" description="Acidic residues" evidence="1">
    <location>
        <begin position="102"/>
        <end position="111"/>
    </location>
</feature>
<protein>
    <submittedName>
        <fullName evidence="2">Uncharacterized protein</fullName>
    </submittedName>
</protein>
<proteinExistence type="predicted"/>
<gene>
    <name evidence="2" type="ORF">BDW59DRAFT_164483</name>
</gene>
<name>A0ABR4HZM4_9EURO</name>